<evidence type="ECO:0000256" key="2">
    <source>
        <dbReference type="ARBA" id="ARBA00009477"/>
    </source>
</evidence>
<feature type="compositionally biased region" description="Low complexity" evidence="10">
    <location>
        <begin position="55"/>
        <end position="67"/>
    </location>
</feature>
<feature type="region of interest" description="Disordered" evidence="10">
    <location>
        <begin position="211"/>
        <end position="249"/>
    </location>
</feature>
<protein>
    <submittedName>
        <fullName evidence="14">HlyD family type I secretion periplasmic adaptor subunit</fullName>
    </submittedName>
</protein>
<evidence type="ECO:0000256" key="6">
    <source>
        <dbReference type="ARBA" id="ARBA00022692"/>
    </source>
</evidence>
<dbReference type="InterPro" id="IPR058982">
    <property type="entry name" value="Beta-barrel_AprE"/>
</dbReference>
<keyword evidence="15" id="KW-1185">Reference proteome</keyword>
<feature type="domain" description="AprE-like long alpha-helical hairpin" evidence="12">
    <location>
        <begin position="185"/>
        <end position="386"/>
    </location>
</feature>
<dbReference type="AlphaFoldDB" id="A0A6H3FD42"/>
<keyword evidence="3" id="KW-0813">Transport</keyword>
<keyword evidence="8 11" id="KW-0472">Membrane</keyword>
<evidence type="ECO:0000256" key="9">
    <source>
        <dbReference type="SAM" id="Coils"/>
    </source>
</evidence>
<gene>
    <name evidence="14" type="ORF">EB812_04175</name>
</gene>
<dbReference type="NCBIfam" id="TIGR01843">
    <property type="entry name" value="type_I_hlyD"/>
    <property type="match status" value="1"/>
</dbReference>
<evidence type="ECO:0000259" key="12">
    <source>
        <dbReference type="Pfam" id="PF25994"/>
    </source>
</evidence>
<comment type="caution">
    <text evidence="14">The sequence shown here is derived from an EMBL/GenBank/DDBJ whole genome shotgun (WGS) entry which is preliminary data.</text>
</comment>
<dbReference type="InterPro" id="IPR050739">
    <property type="entry name" value="MFP"/>
</dbReference>
<evidence type="ECO:0000256" key="1">
    <source>
        <dbReference type="ARBA" id="ARBA00004377"/>
    </source>
</evidence>
<dbReference type="Gene3D" id="2.40.30.170">
    <property type="match status" value="1"/>
</dbReference>
<accession>A0A6H3FD42</accession>
<dbReference type="PANTHER" id="PTHR30386">
    <property type="entry name" value="MEMBRANE FUSION SUBUNIT OF EMRAB-TOLC MULTIDRUG EFFLUX PUMP"/>
    <property type="match status" value="1"/>
</dbReference>
<evidence type="ECO:0000259" key="13">
    <source>
        <dbReference type="Pfam" id="PF26002"/>
    </source>
</evidence>
<proteinExistence type="inferred from homology"/>
<dbReference type="GO" id="GO:0005886">
    <property type="term" value="C:plasma membrane"/>
    <property type="evidence" value="ECO:0007669"/>
    <property type="project" value="UniProtKB-SubCell"/>
</dbReference>
<feature type="region of interest" description="Disordered" evidence="10">
    <location>
        <begin position="45"/>
        <end position="89"/>
    </location>
</feature>
<reference evidence="14 15" key="1">
    <citation type="submission" date="2018-12" db="EMBL/GenBank/DDBJ databases">
        <title>First genome draft of Desulfovibrio legallis sp. nov.</title>
        <authorList>
            <person name="Ben Dhia O."/>
            <person name="Najjari A."/>
            <person name="Ferjani R."/>
            <person name="Fhoula I."/>
            <person name="Fardeau M.-L."/>
            <person name="Boudabbous A."/>
            <person name="Ouzari H.I."/>
        </authorList>
    </citation>
    <scope>NUCLEOTIDE SEQUENCE [LARGE SCALE GENOMIC DNA]</scope>
    <source>
        <strain evidence="14 15">H1T</strain>
    </source>
</reference>
<evidence type="ECO:0000256" key="4">
    <source>
        <dbReference type="ARBA" id="ARBA00022475"/>
    </source>
</evidence>
<feature type="coiled-coil region" evidence="9">
    <location>
        <begin position="361"/>
        <end position="395"/>
    </location>
</feature>
<evidence type="ECO:0000256" key="7">
    <source>
        <dbReference type="ARBA" id="ARBA00022989"/>
    </source>
</evidence>
<dbReference type="InterPro" id="IPR058781">
    <property type="entry name" value="HH_AprE-like"/>
</dbReference>
<dbReference type="Proteomes" id="UP000292919">
    <property type="component" value="Unassembled WGS sequence"/>
</dbReference>
<evidence type="ECO:0000256" key="8">
    <source>
        <dbReference type="ARBA" id="ARBA00023136"/>
    </source>
</evidence>
<feature type="transmembrane region" description="Helical" evidence="11">
    <location>
        <begin position="112"/>
        <end position="130"/>
    </location>
</feature>
<dbReference type="GO" id="GO:0015031">
    <property type="term" value="P:protein transport"/>
    <property type="evidence" value="ECO:0007669"/>
    <property type="project" value="InterPro"/>
</dbReference>
<sequence length="549" mass="61388">MPHLPLALGPPERRPTGGTVSLFTLLSQLRERAIALVPARFRPAPPSPLPLPVTESAVQAQQPSEQQEQQKPEQKAQEQQPPQPREVPRDILRFQPDRVLLERATPPLGARWTLFTLAGVLCVLILWAIVGKIDKIVSAEGKIVTVATPVVLQSYSISLVKDIRVVMGQRVHKGDLLVVLDPTFAQADLSQLQERIISLTAHATRLQCEMDEIPYPPPASETSAPETSAPEASVPNAPPPSASQQREQRVQADIYNNRHAEFAARIRTYEEQEKRLASEIASTIDDLQRRKERLKIYREFEEMRRKLYEQGIEARAGFLEVKKDRLTVESDVLRLESSIQELRYEAASVESDKAAYLTGWRSSTAQELVSVRRDLDQAREQFNKAQKMNELVNIRAPMDAVVLEVAKRNVGSVADEAEALVTLVPLNSPLEVDVEIQPQDIGYVRVGQTARVKLATMPFQKHGKIDATVLAVSEDAFLKKTAAGEQSVYRARLELPPDPLSSMRNLPQGFTILPGMTVSAEINVGERRIIEYFLYPIIAGFDQSLREPR</sequence>
<keyword evidence="7 11" id="KW-1133">Transmembrane helix</keyword>
<dbReference type="EMBL" id="SIXC01000004">
    <property type="protein sequence ID" value="TBH80787.1"/>
    <property type="molecule type" value="Genomic_DNA"/>
</dbReference>
<evidence type="ECO:0000256" key="11">
    <source>
        <dbReference type="SAM" id="Phobius"/>
    </source>
</evidence>
<dbReference type="Pfam" id="PF25994">
    <property type="entry name" value="HH_AprE"/>
    <property type="match status" value="1"/>
</dbReference>
<keyword evidence="6 11" id="KW-0812">Transmembrane</keyword>
<evidence type="ECO:0000256" key="10">
    <source>
        <dbReference type="SAM" id="MobiDB-lite"/>
    </source>
</evidence>
<comment type="similarity">
    <text evidence="2">Belongs to the membrane fusion protein (MFP) (TC 8.A.1) family.</text>
</comment>
<comment type="subcellular location">
    <subcellularLocation>
        <location evidence="1">Cell inner membrane</location>
        <topology evidence="1">Single-pass membrane protein</topology>
    </subcellularLocation>
</comment>
<evidence type="ECO:0000256" key="3">
    <source>
        <dbReference type="ARBA" id="ARBA00022448"/>
    </source>
</evidence>
<keyword evidence="4" id="KW-1003">Cell membrane</keyword>
<dbReference type="PANTHER" id="PTHR30386:SF27">
    <property type="entry name" value="MEMBRANE FUSION PROTEIN (MFP) FAMILY PROTEIN"/>
    <property type="match status" value="1"/>
</dbReference>
<keyword evidence="5" id="KW-0997">Cell inner membrane</keyword>
<evidence type="ECO:0000256" key="5">
    <source>
        <dbReference type="ARBA" id="ARBA00022519"/>
    </source>
</evidence>
<feature type="domain" description="AprE-like beta-barrel" evidence="13">
    <location>
        <begin position="430"/>
        <end position="524"/>
    </location>
</feature>
<evidence type="ECO:0000313" key="15">
    <source>
        <dbReference type="Proteomes" id="UP000292919"/>
    </source>
</evidence>
<organism evidence="14 15">
    <name type="scientific">Desulfovibrio legallii</name>
    <dbReference type="NCBI Taxonomy" id="571438"/>
    <lineage>
        <taxon>Bacteria</taxon>
        <taxon>Pseudomonadati</taxon>
        <taxon>Thermodesulfobacteriota</taxon>
        <taxon>Desulfovibrionia</taxon>
        <taxon>Desulfovibrionales</taxon>
        <taxon>Desulfovibrionaceae</taxon>
        <taxon>Desulfovibrio</taxon>
    </lineage>
</organism>
<evidence type="ECO:0000313" key="14">
    <source>
        <dbReference type="EMBL" id="TBH80787.1"/>
    </source>
</evidence>
<dbReference type="PRINTS" id="PR01490">
    <property type="entry name" value="RTXTOXIND"/>
</dbReference>
<name>A0A6H3FD42_9BACT</name>
<keyword evidence="9" id="KW-0175">Coiled coil</keyword>
<dbReference type="InterPro" id="IPR010129">
    <property type="entry name" value="T1SS_HlyD"/>
</dbReference>
<dbReference type="Pfam" id="PF26002">
    <property type="entry name" value="Beta-barrel_AprE"/>
    <property type="match status" value="1"/>
</dbReference>